<organism evidence="2 3">
    <name type="scientific">Methylomonas koyamae</name>
    <dbReference type="NCBI Taxonomy" id="702114"/>
    <lineage>
        <taxon>Bacteria</taxon>
        <taxon>Pseudomonadati</taxon>
        <taxon>Pseudomonadota</taxon>
        <taxon>Gammaproteobacteria</taxon>
        <taxon>Methylococcales</taxon>
        <taxon>Methylococcaceae</taxon>
        <taxon>Methylomonas</taxon>
    </lineage>
</organism>
<dbReference type="Proteomes" id="UP000077628">
    <property type="component" value="Unassembled WGS sequence"/>
</dbReference>
<dbReference type="RefSeq" id="WP_064025464.1">
    <property type="nucleotide sequence ID" value="NZ_LUUK01000047.1"/>
</dbReference>
<comment type="caution">
    <text evidence="2">The sequence shown here is derived from an EMBL/GenBank/DDBJ whole genome shotgun (WGS) entry which is preliminary data.</text>
</comment>
<keyword evidence="3" id="KW-1185">Reference proteome</keyword>
<evidence type="ECO:0000313" key="2">
    <source>
        <dbReference type="EMBL" id="OAI24459.1"/>
    </source>
</evidence>
<gene>
    <name evidence="2" type="ORF">A1355_20655</name>
</gene>
<dbReference type="AlphaFoldDB" id="A0A177P4W7"/>
<feature type="region of interest" description="Disordered" evidence="1">
    <location>
        <begin position="69"/>
        <end position="89"/>
    </location>
</feature>
<protein>
    <submittedName>
        <fullName evidence="2">Uncharacterized protein</fullName>
    </submittedName>
</protein>
<evidence type="ECO:0000313" key="3">
    <source>
        <dbReference type="Proteomes" id="UP000077628"/>
    </source>
</evidence>
<evidence type="ECO:0000256" key="1">
    <source>
        <dbReference type="SAM" id="MobiDB-lite"/>
    </source>
</evidence>
<proteinExistence type="predicted"/>
<accession>A0A177P4W7</accession>
<name>A0A177P4W7_9GAMM</name>
<reference evidence="3" key="1">
    <citation type="submission" date="2016-03" db="EMBL/GenBank/DDBJ databases">
        <authorList>
            <person name="Heylen K."/>
            <person name="De Vos P."/>
            <person name="Vekeman B."/>
        </authorList>
    </citation>
    <scope>NUCLEOTIDE SEQUENCE [LARGE SCALE GENOMIC DNA]</scope>
    <source>
        <strain evidence="3">R-45383</strain>
    </source>
</reference>
<sequence>MIKPRRSNRSKADGDALAVTSDSFPSARYFQIHFEYLHEMIGDLRQQIGQANQQIAELQRQLRSDVDLDEMGSVGYQGESQARIGRPAG</sequence>
<dbReference type="EMBL" id="LUUK01000047">
    <property type="protein sequence ID" value="OAI24459.1"/>
    <property type="molecule type" value="Genomic_DNA"/>
</dbReference>
<dbReference type="OrthoDB" id="5570466at2"/>